<dbReference type="GO" id="GO:0004190">
    <property type="term" value="F:aspartic-type endopeptidase activity"/>
    <property type="evidence" value="ECO:0007669"/>
    <property type="project" value="UniProtKB-KW"/>
</dbReference>
<dbReference type="eggNOG" id="KOG1339">
    <property type="taxonomic scope" value="Eukaryota"/>
</dbReference>
<dbReference type="PRINTS" id="PR00792">
    <property type="entry name" value="PEPSIN"/>
</dbReference>
<keyword evidence="7" id="KW-1133">Transmembrane helix</keyword>
<keyword evidence="10" id="KW-1185">Reference proteome</keyword>
<dbReference type="InterPro" id="IPR033121">
    <property type="entry name" value="PEPTIDASE_A1"/>
</dbReference>
<feature type="domain" description="Peptidase A1" evidence="8">
    <location>
        <begin position="97"/>
        <end position="437"/>
    </location>
</feature>
<keyword evidence="7" id="KW-0812">Transmembrane</keyword>
<sequence length="485" mass="54365">MWYFWAGCEPVVLNIYYETKKYKYVGRYYLYFYSYMIKPISHMMILSTLWLTWAVSSLTLSGPVGDKFGKVARDSQLAADRTNVFSLELQKVETGTYVTSLGFGNPIQPILVAFDTGSSDTWVRLINSTDCKKSEQPCKESDHQFFNISQSSTFMPLGEDFSVIYGTGSVEGAWAYDSIVVKNRTIPSYRFGVVEESHNATSYGIVGLGLKKFEVTYTFSYGINKITESTHDSDHPRFVYDNFPTRLKDEGYIKKVCYAILYPQDGSNQNGVITFGGLDTAKYESLLLIPIIQKSTGDWKSYNEPYLLAVSLEQVKVVLNNTEKPILGKPYPVLIDTLTYSIAAPSKVIKNLAILLGGKFLAQESAIAYPCNNDIKLKFYFGGAYLSVSASDISVDKGNSCFLPMIDSGDDFMILGEVFLSNFYTFFDLENLQFAIGYPKRSSEENLISLASDQSPPNSKRVPKYSTVFNYSSSDILSLNYSSSI</sequence>
<feature type="active site" evidence="5">
    <location>
        <position position="336"/>
    </location>
</feature>
<comment type="similarity">
    <text evidence="1 6">Belongs to the peptidase A1 family.</text>
</comment>
<dbReference type="Pfam" id="PF00026">
    <property type="entry name" value="Asp"/>
    <property type="match status" value="1"/>
</dbReference>
<name>G8YTH5_PICSO</name>
<dbReference type="HOGENOM" id="CLU_013253_9_1_1"/>
<dbReference type="InterPro" id="IPR021109">
    <property type="entry name" value="Peptidase_aspartic_dom_sf"/>
</dbReference>
<keyword evidence="6" id="KW-0645">Protease</keyword>
<evidence type="ECO:0000256" key="1">
    <source>
        <dbReference type="ARBA" id="ARBA00007447"/>
    </source>
</evidence>
<evidence type="ECO:0000313" key="9">
    <source>
        <dbReference type="EMBL" id="CCE73226.1"/>
    </source>
</evidence>
<accession>G8YTH5</accession>
<reference evidence="9 10" key="1">
    <citation type="journal article" date="2012" name="G3 (Bethesda)">
        <title>Pichia sorbitophila, an interspecies yeast hybrid reveals early steps of genome resolution following polyploidization.</title>
        <authorList>
            <person name="Leh Louis V."/>
            <person name="Despons L."/>
            <person name="Friedrich A."/>
            <person name="Martin T."/>
            <person name="Durrens P."/>
            <person name="Casaregola S."/>
            <person name="Neuveglise C."/>
            <person name="Fairhead C."/>
            <person name="Marck C."/>
            <person name="Cruz J.A."/>
            <person name="Straub M.L."/>
            <person name="Kugler V."/>
            <person name="Sacerdot C."/>
            <person name="Uzunov Z."/>
            <person name="Thierry A."/>
            <person name="Weiss S."/>
            <person name="Bleykasten C."/>
            <person name="De Montigny J."/>
            <person name="Jacques N."/>
            <person name="Jung P."/>
            <person name="Lemaire M."/>
            <person name="Mallet S."/>
            <person name="Morel G."/>
            <person name="Richard G.F."/>
            <person name="Sarkar A."/>
            <person name="Savel G."/>
            <person name="Schacherer J."/>
            <person name="Seret M.L."/>
            <person name="Talla E."/>
            <person name="Samson G."/>
            <person name="Jubin C."/>
            <person name="Poulain J."/>
            <person name="Vacherie B."/>
            <person name="Barbe V."/>
            <person name="Pelletier E."/>
            <person name="Sherman D.J."/>
            <person name="Westhof E."/>
            <person name="Weissenbach J."/>
            <person name="Baret P.V."/>
            <person name="Wincker P."/>
            <person name="Gaillardin C."/>
            <person name="Dujon B."/>
            <person name="Souciet J.L."/>
        </authorList>
    </citation>
    <scope>NUCLEOTIDE SEQUENCE [LARGE SCALE GENOMIC DNA]</scope>
    <source>
        <strain evidence="10">ATCC MYA-4447 / BCRC 22081 / CBS 7064 / NBRC 10061 / NRRL Y-12695</strain>
    </source>
</reference>
<dbReference type="SUPFAM" id="SSF50630">
    <property type="entry name" value="Acid proteases"/>
    <property type="match status" value="1"/>
</dbReference>
<keyword evidence="4" id="KW-1015">Disulfide bond</keyword>
<dbReference type="PANTHER" id="PTHR47966:SF65">
    <property type="entry name" value="ASPARTIC-TYPE ENDOPEPTIDASE"/>
    <property type="match status" value="1"/>
</dbReference>
<dbReference type="STRING" id="559304.G8YTH5"/>
<evidence type="ECO:0000256" key="7">
    <source>
        <dbReference type="SAM" id="Phobius"/>
    </source>
</evidence>
<dbReference type="GO" id="GO:0006508">
    <property type="term" value="P:proteolysis"/>
    <property type="evidence" value="ECO:0007669"/>
    <property type="project" value="UniProtKB-KW"/>
</dbReference>
<dbReference type="Gene3D" id="2.40.70.10">
    <property type="entry name" value="Acid Proteases"/>
    <property type="match status" value="2"/>
</dbReference>
<dbReference type="GO" id="GO:0005576">
    <property type="term" value="C:extracellular region"/>
    <property type="evidence" value="ECO:0007669"/>
    <property type="project" value="UniProtKB-ARBA"/>
</dbReference>
<keyword evidence="3 6" id="KW-0064">Aspartyl protease</keyword>
<dbReference type="Proteomes" id="UP000005222">
    <property type="component" value="Chromosome B"/>
</dbReference>
<evidence type="ECO:0000256" key="2">
    <source>
        <dbReference type="ARBA" id="ARBA00022729"/>
    </source>
</evidence>
<protein>
    <submittedName>
        <fullName evidence="9">Piso0_000255 protein</fullName>
    </submittedName>
</protein>
<keyword evidence="6" id="KW-0378">Hydrolase</keyword>
<organism evidence="9 10">
    <name type="scientific">Pichia sorbitophila (strain ATCC MYA-4447 / BCRC 22081 / CBS 7064 / NBRC 10061 / NRRL Y-12695)</name>
    <name type="common">Hybrid yeast</name>
    <dbReference type="NCBI Taxonomy" id="559304"/>
    <lineage>
        <taxon>Eukaryota</taxon>
        <taxon>Fungi</taxon>
        <taxon>Dikarya</taxon>
        <taxon>Ascomycota</taxon>
        <taxon>Saccharomycotina</taxon>
        <taxon>Pichiomycetes</taxon>
        <taxon>Debaryomycetaceae</taxon>
        <taxon>Millerozyma</taxon>
    </lineage>
</organism>
<evidence type="ECO:0000256" key="4">
    <source>
        <dbReference type="ARBA" id="ARBA00023157"/>
    </source>
</evidence>
<dbReference type="OrthoDB" id="771136at2759"/>
<feature type="transmembrane region" description="Helical" evidence="7">
    <location>
        <begin position="30"/>
        <end position="53"/>
    </location>
</feature>
<keyword evidence="2" id="KW-0732">Signal</keyword>
<evidence type="ECO:0000259" key="8">
    <source>
        <dbReference type="PROSITE" id="PS51767"/>
    </source>
</evidence>
<dbReference type="InterPro" id="IPR001969">
    <property type="entry name" value="Aspartic_peptidase_AS"/>
</dbReference>
<evidence type="ECO:0000313" key="10">
    <source>
        <dbReference type="Proteomes" id="UP000005222"/>
    </source>
</evidence>
<dbReference type="InterPro" id="IPR001461">
    <property type="entry name" value="Aspartic_peptidase_A1"/>
</dbReference>
<dbReference type="EMBL" id="FO082058">
    <property type="protein sequence ID" value="CCE73226.1"/>
    <property type="molecule type" value="Genomic_DNA"/>
</dbReference>
<keyword evidence="7" id="KW-0472">Membrane</keyword>
<evidence type="ECO:0000256" key="5">
    <source>
        <dbReference type="PIRSR" id="PIRSR601461-1"/>
    </source>
</evidence>
<gene>
    <name evidence="9" type="primary">Piso0_000255</name>
    <name evidence="9" type="ORF">GNLVRS01_PISO0B05391g</name>
</gene>
<dbReference type="PROSITE" id="PS00141">
    <property type="entry name" value="ASP_PROTEASE"/>
    <property type="match status" value="1"/>
</dbReference>
<evidence type="ECO:0000256" key="3">
    <source>
        <dbReference type="ARBA" id="ARBA00022750"/>
    </source>
</evidence>
<dbReference type="InParanoid" id="G8YTH5"/>
<proteinExistence type="inferred from homology"/>
<feature type="active site" evidence="5">
    <location>
        <position position="115"/>
    </location>
</feature>
<evidence type="ECO:0000256" key="6">
    <source>
        <dbReference type="RuleBase" id="RU000454"/>
    </source>
</evidence>
<dbReference type="PROSITE" id="PS51767">
    <property type="entry name" value="PEPTIDASE_A1"/>
    <property type="match status" value="1"/>
</dbReference>
<dbReference type="PANTHER" id="PTHR47966">
    <property type="entry name" value="BETA-SITE APP-CLEAVING ENZYME, ISOFORM A-RELATED"/>
    <property type="match status" value="1"/>
</dbReference>
<dbReference type="AlphaFoldDB" id="G8YTH5"/>